<keyword evidence="5" id="KW-0238">DNA-binding</keyword>
<dbReference type="GO" id="GO:0043565">
    <property type="term" value="F:sequence-specific DNA binding"/>
    <property type="evidence" value="ECO:0007669"/>
    <property type="project" value="TreeGrafter"/>
</dbReference>
<evidence type="ECO:0000313" key="9">
    <source>
        <dbReference type="EMBL" id="KAJ5116038.1"/>
    </source>
</evidence>
<dbReference type="GO" id="GO:0006351">
    <property type="term" value="P:DNA-templated transcription"/>
    <property type="evidence" value="ECO:0007669"/>
    <property type="project" value="InterPro"/>
</dbReference>
<evidence type="ECO:0000256" key="4">
    <source>
        <dbReference type="ARBA" id="ARBA00023015"/>
    </source>
</evidence>
<keyword evidence="9" id="KW-0503">Monooxygenase</keyword>
<gene>
    <name evidence="9" type="ORF">N7456_000386</name>
</gene>
<keyword evidence="2" id="KW-0479">Metal-binding</keyword>
<dbReference type="OrthoDB" id="189997at2759"/>
<dbReference type="GO" id="GO:0004497">
    <property type="term" value="F:monooxygenase activity"/>
    <property type="evidence" value="ECO:0007669"/>
    <property type="project" value="UniProtKB-KW"/>
</dbReference>
<evidence type="ECO:0000313" key="10">
    <source>
        <dbReference type="Proteomes" id="UP001149165"/>
    </source>
</evidence>
<proteinExistence type="predicted"/>
<dbReference type="PANTHER" id="PTHR47782">
    <property type="entry name" value="ZN(II)2CYS6 TRANSCRIPTION FACTOR (EUROFUNG)-RELATED"/>
    <property type="match status" value="1"/>
</dbReference>
<keyword evidence="3" id="KW-0862">Zinc</keyword>
<dbReference type="Proteomes" id="UP001149165">
    <property type="component" value="Unassembled WGS sequence"/>
</dbReference>
<dbReference type="Gene3D" id="4.10.240.10">
    <property type="entry name" value="Zn(2)-C6 fungal-type DNA-binding domain"/>
    <property type="match status" value="1"/>
</dbReference>
<dbReference type="InterPro" id="IPR052202">
    <property type="entry name" value="Yeast_MetPath_Reg"/>
</dbReference>
<dbReference type="GO" id="GO:0045944">
    <property type="term" value="P:positive regulation of transcription by RNA polymerase II"/>
    <property type="evidence" value="ECO:0007669"/>
    <property type="project" value="TreeGrafter"/>
</dbReference>
<reference evidence="9" key="2">
    <citation type="journal article" date="2023" name="IMA Fungus">
        <title>Comparative genomic study of the Penicillium genus elucidates a diverse pangenome and 15 lateral gene transfer events.</title>
        <authorList>
            <person name="Petersen C."/>
            <person name="Sorensen T."/>
            <person name="Nielsen M.R."/>
            <person name="Sondergaard T.E."/>
            <person name="Sorensen J.L."/>
            <person name="Fitzpatrick D.A."/>
            <person name="Frisvad J.C."/>
            <person name="Nielsen K.L."/>
        </authorList>
    </citation>
    <scope>NUCLEOTIDE SEQUENCE</scope>
    <source>
        <strain evidence="9">IBT 30069</strain>
    </source>
</reference>
<keyword evidence="9" id="KW-0560">Oxidoreductase</keyword>
<keyword evidence="7" id="KW-0539">Nucleus</keyword>
<evidence type="ECO:0000256" key="5">
    <source>
        <dbReference type="ARBA" id="ARBA00023125"/>
    </source>
</evidence>
<dbReference type="InterPro" id="IPR036864">
    <property type="entry name" value="Zn2-C6_fun-type_DNA-bd_sf"/>
</dbReference>
<keyword evidence="10" id="KW-1185">Reference proteome</keyword>
<evidence type="ECO:0000256" key="2">
    <source>
        <dbReference type="ARBA" id="ARBA00022723"/>
    </source>
</evidence>
<keyword evidence="4" id="KW-0805">Transcription regulation</keyword>
<feature type="domain" description="Xylanolytic transcriptional activator regulatory" evidence="8">
    <location>
        <begin position="274"/>
        <end position="349"/>
    </location>
</feature>
<dbReference type="GO" id="GO:0005634">
    <property type="term" value="C:nucleus"/>
    <property type="evidence" value="ECO:0007669"/>
    <property type="project" value="UniProtKB-SubCell"/>
</dbReference>
<accession>A0A9W9GBW9</accession>
<keyword evidence="6" id="KW-0804">Transcription</keyword>
<protein>
    <submittedName>
        <fullName evidence="9">Sterigmatocystin biosynthesis monooxygenase stcW</fullName>
    </submittedName>
</protein>
<dbReference type="GO" id="GO:0008270">
    <property type="term" value="F:zinc ion binding"/>
    <property type="evidence" value="ECO:0007669"/>
    <property type="project" value="InterPro"/>
</dbReference>
<comment type="caution">
    <text evidence="9">The sequence shown here is derived from an EMBL/GenBank/DDBJ whole genome shotgun (WGS) entry which is preliminary data.</text>
</comment>
<evidence type="ECO:0000256" key="1">
    <source>
        <dbReference type="ARBA" id="ARBA00004123"/>
    </source>
</evidence>
<dbReference type="AlphaFoldDB" id="A0A9W9GBW9"/>
<evidence type="ECO:0000256" key="7">
    <source>
        <dbReference type="ARBA" id="ARBA00023242"/>
    </source>
</evidence>
<dbReference type="Pfam" id="PF04082">
    <property type="entry name" value="Fungal_trans"/>
    <property type="match status" value="1"/>
</dbReference>
<dbReference type="EMBL" id="JAPQKH010000001">
    <property type="protein sequence ID" value="KAJ5116038.1"/>
    <property type="molecule type" value="Genomic_DNA"/>
</dbReference>
<organism evidence="9 10">
    <name type="scientific">Penicillium angulare</name>
    <dbReference type="NCBI Taxonomy" id="116970"/>
    <lineage>
        <taxon>Eukaryota</taxon>
        <taxon>Fungi</taxon>
        <taxon>Dikarya</taxon>
        <taxon>Ascomycota</taxon>
        <taxon>Pezizomycotina</taxon>
        <taxon>Eurotiomycetes</taxon>
        <taxon>Eurotiomycetidae</taxon>
        <taxon>Eurotiales</taxon>
        <taxon>Aspergillaceae</taxon>
        <taxon>Penicillium</taxon>
    </lineage>
</organism>
<name>A0A9W9GBW9_9EURO</name>
<dbReference type="GO" id="GO:0000981">
    <property type="term" value="F:DNA-binding transcription factor activity, RNA polymerase II-specific"/>
    <property type="evidence" value="ECO:0007669"/>
    <property type="project" value="InterPro"/>
</dbReference>
<dbReference type="CDD" id="cd15486">
    <property type="entry name" value="ZIP_Sip4"/>
    <property type="match status" value="1"/>
</dbReference>
<evidence type="ECO:0000259" key="8">
    <source>
        <dbReference type="SMART" id="SM00906"/>
    </source>
</evidence>
<dbReference type="CDD" id="cd12148">
    <property type="entry name" value="fungal_TF_MHR"/>
    <property type="match status" value="1"/>
</dbReference>
<dbReference type="PANTHER" id="PTHR47782:SF12">
    <property type="entry name" value="ZN(II)2CYS6 TRANSCRIPTION FACTOR (EUROFUNG)"/>
    <property type="match status" value="1"/>
</dbReference>
<comment type="subcellular location">
    <subcellularLocation>
        <location evidence="1">Nucleus</location>
    </subcellularLocation>
</comment>
<sequence>MIFIACIIEDPSTKRQYPRGYVEALEQRLARLESSLEAAPTRERDLEPISTAQDLSDITHEITELTPGQVSATTEYNETRDMNNEAIKEAEDGPSPLELLCLRAAGGEPHYFGSSSAYSFTKLFSAQLRGAQFRMPGLVMSGVSHPYVLNRPRPVPAPLPDRSATRILTNSYFENVHPPYPFLHWPTFLRYEDEVMTACESGLAPDPVQSYFVYMVAAVGALTGPFAGASLPEGLYAAGEELFEHVLQLNDLETIQALLCCAMYSLKSPIGVSIWSLSGIAVRQCIELGLHRDIPWMKMESNPLKTQLRRRVFWCAYNLDRACAVTLGRPVGIMDSDIDVDLFLDMDDENITSTGLLCQPRSSSTAPPPVVSTALHTIKLRRIWARMQNQIYPQTHDSPSYGMNGLAGGFKDELRRWMETAPDQLEQGRAAKNAFASTEWYNLMYHHSVLLLHRSRLVVSQRSSRPESPVNICDDFSVFLDCASSSQAIIELYRSLYVSQRLNDTWGALHVLFLAGITYIHCLWNSSETRNAIRRDKISSTCTSCVMVLAVMAERWAAVAPYRDIFEMLSNSVQSMFVDMEKGLNGSPRGGPVLSSLQADQVSDYFMSLAEVGMCYSSEQLLMDMI</sequence>
<evidence type="ECO:0000256" key="6">
    <source>
        <dbReference type="ARBA" id="ARBA00023163"/>
    </source>
</evidence>
<evidence type="ECO:0000256" key="3">
    <source>
        <dbReference type="ARBA" id="ARBA00022833"/>
    </source>
</evidence>
<reference evidence="9" key="1">
    <citation type="submission" date="2022-11" db="EMBL/GenBank/DDBJ databases">
        <authorList>
            <person name="Petersen C."/>
        </authorList>
    </citation>
    <scope>NUCLEOTIDE SEQUENCE</scope>
    <source>
        <strain evidence="9">IBT 30069</strain>
    </source>
</reference>
<dbReference type="SMART" id="SM00906">
    <property type="entry name" value="Fungal_trans"/>
    <property type="match status" value="1"/>
</dbReference>
<dbReference type="InterPro" id="IPR007219">
    <property type="entry name" value="XnlR_reg_dom"/>
</dbReference>